<dbReference type="Proteomes" id="UP000652761">
    <property type="component" value="Unassembled WGS sequence"/>
</dbReference>
<feature type="compositionally biased region" description="Polar residues" evidence="1">
    <location>
        <begin position="12"/>
        <end position="32"/>
    </location>
</feature>
<dbReference type="PANTHER" id="PTHR47477:SF8">
    <property type="entry name" value="TNF RECEPTOR-ASSOCIATED FACTOR HOMOLOG 1A"/>
    <property type="match status" value="1"/>
</dbReference>
<name>A0A843W725_COLES</name>
<reference evidence="2" key="1">
    <citation type="submission" date="2017-07" db="EMBL/GenBank/DDBJ databases">
        <title>Taro Niue Genome Assembly and Annotation.</title>
        <authorList>
            <person name="Atibalentja N."/>
            <person name="Keating K."/>
            <person name="Fields C.J."/>
        </authorList>
    </citation>
    <scope>NUCLEOTIDE SEQUENCE</scope>
    <source>
        <strain evidence="2">Niue_2</strain>
        <tissue evidence="2">Leaf</tissue>
    </source>
</reference>
<gene>
    <name evidence="2" type="ORF">Taro_033469</name>
</gene>
<dbReference type="AlphaFoldDB" id="A0A843W725"/>
<evidence type="ECO:0000313" key="3">
    <source>
        <dbReference type="Proteomes" id="UP000652761"/>
    </source>
</evidence>
<accession>A0A843W725</accession>
<evidence type="ECO:0000313" key="2">
    <source>
        <dbReference type="EMBL" id="MQM00725.1"/>
    </source>
</evidence>
<protein>
    <submittedName>
        <fullName evidence="2">Uncharacterized protein</fullName>
    </submittedName>
</protein>
<comment type="caution">
    <text evidence="2">The sequence shown here is derived from an EMBL/GenBank/DDBJ whole genome shotgun (WGS) entry which is preliminary data.</text>
</comment>
<proteinExistence type="predicted"/>
<evidence type="ECO:0000256" key="1">
    <source>
        <dbReference type="SAM" id="MobiDB-lite"/>
    </source>
</evidence>
<dbReference type="InterPro" id="IPR055327">
    <property type="entry name" value="TRAF1A/B"/>
</dbReference>
<organism evidence="2 3">
    <name type="scientific">Colocasia esculenta</name>
    <name type="common">Wild taro</name>
    <name type="synonym">Arum esculentum</name>
    <dbReference type="NCBI Taxonomy" id="4460"/>
    <lineage>
        <taxon>Eukaryota</taxon>
        <taxon>Viridiplantae</taxon>
        <taxon>Streptophyta</taxon>
        <taxon>Embryophyta</taxon>
        <taxon>Tracheophyta</taxon>
        <taxon>Spermatophyta</taxon>
        <taxon>Magnoliopsida</taxon>
        <taxon>Liliopsida</taxon>
        <taxon>Araceae</taxon>
        <taxon>Aroideae</taxon>
        <taxon>Colocasieae</taxon>
        <taxon>Colocasia</taxon>
    </lineage>
</organism>
<keyword evidence="3" id="KW-1185">Reference proteome</keyword>
<sequence length="206" mass="22833">MAACTREDYGLESQSSSIECVPSSQHYPSSDSLLEWRSSEQVENGTPSTSPPYWDTDEDDNSGCWEKEIPEISERDLKEAQWRWGNSPPVRVDLPERQVQFIEASVGLPGLRKEVGEGFSSLLEGSNDMRISEELGKPWVPLDAPGLEIVGIEPPIVQAFPDESSISLAVRLEDIDFLQEEDEELQVCPPAEDMQLQSTPLPGTVG</sequence>
<feature type="compositionally biased region" description="Polar residues" evidence="1">
    <location>
        <begin position="39"/>
        <end position="48"/>
    </location>
</feature>
<dbReference type="EMBL" id="NMUH01002558">
    <property type="protein sequence ID" value="MQM00725.1"/>
    <property type="molecule type" value="Genomic_DNA"/>
</dbReference>
<feature type="region of interest" description="Disordered" evidence="1">
    <location>
        <begin position="1"/>
        <end position="63"/>
    </location>
</feature>
<dbReference type="PANTHER" id="PTHR47477">
    <property type="entry name" value="TNF RECEPTOR-ASSOCIATED FACTOR HOMOLOG 1A"/>
    <property type="match status" value="1"/>
</dbReference>